<keyword evidence="3" id="KW-1185">Reference proteome</keyword>
<evidence type="ECO:0000259" key="1">
    <source>
        <dbReference type="Pfam" id="PF00535"/>
    </source>
</evidence>
<dbReference type="InterPro" id="IPR050834">
    <property type="entry name" value="Glycosyltransf_2"/>
</dbReference>
<evidence type="ECO:0000313" key="3">
    <source>
        <dbReference type="Proteomes" id="UP000285530"/>
    </source>
</evidence>
<dbReference type="OrthoDB" id="5291101at2"/>
<dbReference type="SUPFAM" id="SSF53448">
    <property type="entry name" value="Nucleotide-diphospho-sugar transferases"/>
    <property type="match status" value="1"/>
</dbReference>
<accession>A0A418ZNU9</accession>
<dbReference type="AlphaFoldDB" id="A0A418ZNU9"/>
<gene>
    <name evidence="2" type="ORF">D3P06_18855</name>
</gene>
<name>A0A418ZNU9_9RHOB</name>
<reference evidence="2 3" key="1">
    <citation type="submission" date="2018-09" db="EMBL/GenBank/DDBJ databases">
        <title>Paracoccus onubensis nov. sp. a moderate halophilic bacterium isolated from Gruta de las Maravillas (Aracena, Spain).</title>
        <authorList>
            <person name="Jurado V."/>
            <person name="Gutierrez-Patricio S."/>
            <person name="Gonzalez-Pimentel J.L."/>
            <person name="Laiz L."/>
            <person name="Saiz-Jimenez C."/>
        </authorList>
    </citation>
    <scope>NUCLEOTIDE SEQUENCE [LARGE SCALE GENOMIC DNA]</scope>
    <source>
        <strain evidence="2 3">DSM 19484</strain>
    </source>
</reference>
<dbReference type="PANTHER" id="PTHR43685:SF2">
    <property type="entry name" value="GLYCOSYLTRANSFERASE 2-LIKE DOMAIN-CONTAINING PROTEIN"/>
    <property type="match status" value="1"/>
</dbReference>
<dbReference type="Pfam" id="PF00535">
    <property type="entry name" value="Glycos_transf_2"/>
    <property type="match status" value="1"/>
</dbReference>
<dbReference type="CDD" id="cd00761">
    <property type="entry name" value="Glyco_tranf_GTA_type"/>
    <property type="match status" value="1"/>
</dbReference>
<sequence length="316" mass="34425">MTMNRADELSYASTPGPGSGPALVSVIIPAYNAADTIAVTLASVRAQSYRSIEIIVVDDGSTDDTLDIVRTIARDEPRLRIIAQANGGVARARNAAIAQAQGVWIAPIDADDIWHPDKLMRQMQVALSAAAPVLVYSWCRRIDAQDRVISDQGRPMHEGMRLDQLLGTNFLNNASNAMVRTDVARAVGGFEEAFQAFRAYGAEDIAFYLAVAERGPIAPAPGFLIGYRITGAGMSASARRMRMSIEMALFQLEQRRPDLSPSLLALSRTFYDLYAAGLALRSGQRRQFAGYLARAAIRRPGVTALFLCCAPFWLRT</sequence>
<dbReference type="EMBL" id="QZEV01000212">
    <property type="protein sequence ID" value="RJK93516.1"/>
    <property type="molecule type" value="Genomic_DNA"/>
</dbReference>
<dbReference type="Proteomes" id="UP000285530">
    <property type="component" value="Unassembled WGS sequence"/>
</dbReference>
<feature type="domain" description="Glycosyltransferase 2-like" evidence="1">
    <location>
        <begin position="25"/>
        <end position="185"/>
    </location>
</feature>
<comment type="caution">
    <text evidence="2">The sequence shown here is derived from an EMBL/GenBank/DDBJ whole genome shotgun (WGS) entry which is preliminary data.</text>
</comment>
<keyword evidence="2" id="KW-0808">Transferase</keyword>
<organism evidence="2 3">
    <name type="scientific">Paracoccus aestuarii</name>
    <dbReference type="NCBI Taxonomy" id="453842"/>
    <lineage>
        <taxon>Bacteria</taxon>
        <taxon>Pseudomonadati</taxon>
        <taxon>Pseudomonadota</taxon>
        <taxon>Alphaproteobacteria</taxon>
        <taxon>Rhodobacterales</taxon>
        <taxon>Paracoccaceae</taxon>
        <taxon>Paracoccus</taxon>
    </lineage>
</organism>
<dbReference type="Gene3D" id="3.90.550.10">
    <property type="entry name" value="Spore Coat Polysaccharide Biosynthesis Protein SpsA, Chain A"/>
    <property type="match status" value="1"/>
</dbReference>
<dbReference type="GO" id="GO:0016740">
    <property type="term" value="F:transferase activity"/>
    <property type="evidence" value="ECO:0007669"/>
    <property type="project" value="UniProtKB-KW"/>
</dbReference>
<evidence type="ECO:0000313" key="2">
    <source>
        <dbReference type="EMBL" id="RJK93516.1"/>
    </source>
</evidence>
<protein>
    <submittedName>
        <fullName evidence="2">Glycosyltransferase family 2 protein</fullName>
    </submittedName>
</protein>
<proteinExistence type="predicted"/>
<dbReference type="InterPro" id="IPR029044">
    <property type="entry name" value="Nucleotide-diphossugar_trans"/>
</dbReference>
<feature type="non-terminal residue" evidence="2">
    <location>
        <position position="316"/>
    </location>
</feature>
<dbReference type="PANTHER" id="PTHR43685">
    <property type="entry name" value="GLYCOSYLTRANSFERASE"/>
    <property type="match status" value="1"/>
</dbReference>
<dbReference type="InterPro" id="IPR001173">
    <property type="entry name" value="Glyco_trans_2-like"/>
</dbReference>